<evidence type="ECO:0000256" key="1">
    <source>
        <dbReference type="SAM" id="MobiDB-lite"/>
    </source>
</evidence>
<keyword evidence="4" id="KW-1185">Reference proteome</keyword>
<proteinExistence type="predicted"/>
<dbReference type="eggNOG" id="ENOG502R91X">
    <property type="taxonomic scope" value="Eukaryota"/>
</dbReference>
<dbReference type="GeneID" id="19112497"/>
<dbReference type="RefSeq" id="XP_007676841.1">
    <property type="nucleotide sequence ID" value="XM_007678651.1"/>
</dbReference>
<dbReference type="OrthoDB" id="4143071at2759"/>
<dbReference type="Proteomes" id="UP000011761">
    <property type="component" value="Unassembled WGS sequence"/>
</dbReference>
<keyword evidence="2" id="KW-0812">Transmembrane</keyword>
<keyword evidence="2" id="KW-1133">Transmembrane helix</keyword>
<feature type="transmembrane region" description="Helical" evidence="2">
    <location>
        <begin position="169"/>
        <end position="188"/>
    </location>
</feature>
<protein>
    <submittedName>
        <fullName evidence="3">Uncharacterized protein</fullName>
    </submittedName>
</protein>
<name>M2MWQ8_BAUPA</name>
<feature type="compositionally biased region" description="Basic and acidic residues" evidence="1">
    <location>
        <begin position="11"/>
        <end position="25"/>
    </location>
</feature>
<evidence type="ECO:0000313" key="3">
    <source>
        <dbReference type="EMBL" id="EMC95978.1"/>
    </source>
</evidence>
<dbReference type="HOGENOM" id="CLU_1240114_0_0_1"/>
<evidence type="ECO:0000313" key="4">
    <source>
        <dbReference type="Proteomes" id="UP000011761"/>
    </source>
</evidence>
<evidence type="ECO:0000256" key="2">
    <source>
        <dbReference type="SAM" id="Phobius"/>
    </source>
</evidence>
<keyword evidence="2" id="KW-0472">Membrane</keyword>
<feature type="region of interest" description="Disordered" evidence="1">
    <location>
        <begin position="1"/>
        <end position="41"/>
    </location>
</feature>
<dbReference type="EMBL" id="KB445556">
    <property type="protein sequence ID" value="EMC95978.1"/>
    <property type="molecule type" value="Genomic_DNA"/>
</dbReference>
<gene>
    <name evidence="3" type="ORF">BAUCODRAFT_34738</name>
</gene>
<organism evidence="3 4">
    <name type="scientific">Baudoinia panamericana (strain UAMH 10762)</name>
    <name type="common">Angels' share fungus</name>
    <name type="synonym">Baudoinia compniacensis (strain UAMH 10762)</name>
    <dbReference type="NCBI Taxonomy" id="717646"/>
    <lineage>
        <taxon>Eukaryota</taxon>
        <taxon>Fungi</taxon>
        <taxon>Dikarya</taxon>
        <taxon>Ascomycota</taxon>
        <taxon>Pezizomycotina</taxon>
        <taxon>Dothideomycetes</taxon>
        <taxon>Dothideomycetidae</taxon>
        <taxon>Mycosphaerellales</taxon>
        <taxon>Teratosphaeriaceae</taxon>
        <taxon>Baudoinia</taxon>
    </lineage>
</organism>
<accession>M2MWQ8</accession>
<dbReference type="OMA" id="WVRDEAN"/>
<dbReference type="KEGG" id="bcom:BAUCODRAFT_34738"/>
<reference evidence="3 4" key="1">
    <citation type="journal article" date="2012" name="PLoS Pathog.">
        <title>Diverse lifestyles and strategies of plant pathogenesis encoded in the genomes of eighteen Dothideomycetes fungi.</title>
        <authorList>
            <person name="Ohm R.A."/>
            <person name="Feau N."/>
            <person name="Henrissat B."/>
            <person name="Schoch C.L."/>
            <person name="Horwitz B.A."/>
            <person name="Barry K.W."/>
            <person name="Condon B.J."/>
            <person name="Copeland A.C."/>
            <person name="Dhillon B."/>
            <person name="Glaser F."/>
            <person name="Hesse C.N."/>
            <person name="Kosti I."/>
            <person name="LaButti K."/>
            <person name="Lindquist E.A."/>
            <person name="Lucas S."/>
            <person name="Salamov A.A."/>
            <person name="Bradshaw R.E."/>
            <person name="Ciuffetti L."/>
            <person name="Hamelin R.C."/>
            <person name="Kema G.H.J."/>
            <person name="Lawrence C."/>
            <person name="Scott J.A."/>
            <person name="Spatafora J.W."/>
            <person name="Turgeon B.G."/>
            <person name="de Wit P.J.G.M."/>
            <person name="Zhong S."/>
            <person name="Goodwin S.B."/>
            <person name="Grigoriev I.V."/>
        </authorList>
    </citation>
    <scope>NUCLEOTIDE SEQUENCE [LARGE SCALE GENOMIC DNA]</scope>
    <source>
        <strain evidence="3 4">UAMH 10762</strain>
    </source>
</reference>
<feature type="transmembrane region" description="Helical" evidence="2">
    <location>
        <begin position="60"/>
        <end position="80"/>
    </location>
</feature>
<feature type="transmembrane region" description="Helical" evidence="2">
    <location>
        <begin position="138"/>
        <end position="157"/>
    </location>
</feature>
<sequence>MADPGHASYSEPHHHYESDPNRRLSQEAPHGLGETEEQHARHADIPEKKLWGMDRQTETVVFYIFFIISLCLLITAAALGSVGHSWSGPFVGVFTAFAVFHWAAWLQTAVGMCQRASWVRDEADLGTRRQFLFLAVRLNRMMLPTALVGFVVFLYAYARRWHLKDLAYWLLFLLTFIWNTVFSVMNAYNNITWESDRLEYEEGDHLYRISRLAIFGIPSPRLKEGKEEKHS</sequence>
<feature type="transmembrane region" description="Helical" evidence="2">
    <location>
        <begin position="86"/>
        <end position="106"/>
    </location>
</feature>
<dbReference type="AlphaFoldDB" id="M2MWQ8"/>